<dbReference type="AlphaFoldDB" id="A0A9P6L998"/>
<gene>
    <name evidence="2" type="ORF">BJ322DRAFT_580820</name>
</gene>
<feature type="transmembrane region" description="Helical" evidence="1">
    <location>
        <begin position="88"/>
        <end position="108"/>
    </location>
</feature>
<name>A0A9P6L998_9AGAM</name>
<feature type="transmembrane region" description="Helical" evidence="1">
    <location>
        <begin position="153"/>
        <end position="176"/>
    </location>
</feature>
<sequence>MFDWVDKRLGEFYSRRGNPRLAQLWLVPFGPYFDSSSTAAIALDSFRLRSFSLFGGGSVTDFLFSISVRSDRAPREGIKLDGLHSLSLLHLTYFAHSIYPMAAVKVLFMPARLAASVCCLTVTSLFAASGSIGWYYLWASLHIEPYKSENSRAAIIAATAGALCSLVVCESVYGFISLLSNRKGLIRWYLWLSWMTFFLGCIATAGTALLIWVFRFGAYDCTTSSSGQVTCKDLDLALKIILTVVAALSCWILSYMPTVLRLVYSRFAVQEILSGKLDPEEQAPPPDDHEYVPVELEMDTVSQTDQIPGKPVEV</sequence>
<reference evidence="2" key="1">
    <citation type="journal article" date="2020" name="Nat. Commun.">
        <title>Large-scale genome sequencing of mycorrhizal fungi provides insights into the early evolution of symbiotic traits.</title>
        <authorList>
            <person name="Miyauchi S."/>
            <person name="Kiss E."/>
            <person name="Kuo A."/>
            <person name="Drula E."/>
            <person name="Kohler A."/>
            <person name="Sanchez-Garcia M."/>
            <person name="Morin E."/>
            <person name="Andreopoulos B."/>
            <person name="Barry K.W."/>
            <person name="Bonito G."/>
            <person name="Buee M."/>
            <person name="Carver A."/>
            <person name="Chen C."/>
            <person name="Cichocki N."/>
            <person name="Clum A."/>
            <person name="Culley D."/>
            <person name="Crous P.W."/>
            <person name="Fauchery L."/>
            <person name="Girlanda M."/>
            <person name="Hayes R.D."/>
            <person name="Keri Z."/>
            <person name="LaButti K."/>
            <person name="Lipzen A."/>
            <person name="Lombard V."/>
            <person name="Magnuson J."/>
            <person name="Maillard F."/>
            <person name="Murat C."/>
            <person name="Nolan M."/>
            <person name="Ohm R.A."/>
            <person name="Pangilinan J."/>
            <person name="Pereira M.F."/>
            <person name="Perotto S."/>
            <person name="Peter M."/>
            <person name="Pfister S."/>
            <person name="Riley R."/>
            <person name="Sitrit Y."/>
            <person name="Stielow J.B."/>
            <person name="Szollosi G."/>
            <person name="Zifcakova L."/>
            <person name="Stursova M."/>
            <person name="Spatafora J.W."/>
            <person name="Tedersoo L."/>
            <person name="Vaario L.M."/>
            <person name="Yamada A."/>
            <person name="Yan M."/>
            <person name="Wang P."/>
            <person name="Xu J."/>
            <person name="Bruns T."/>
            <person name="Baldrian P."/>
            <person name="Vilgalys R."/>
            <person name="Dunand C."/>
            <person name="Henrissat B."/>
            <person name="Grigoriev I.V."/>
            <person name="Hibbett D."/>
            <person name="Nagy L.G."/>
            <person name="Martin F.M."/>
        </authorList>
    </citation>
    <scope>NUCLEOTIDE SEQUENCE</scope>
    <source>
        <strain evidence="2">UH-Tt-Lm1</strain>
    </source>
</reference>
<keyword evidence="1" id="KW-0812">Transmembrane</keyword>
<proteinExistence type="predicted"/>
<organism evidence="2 3">
    <name type="scientific">Thelephora terrestris</name>
    <dbReference type="NCBI Taxonomy" id="56493"/>
    <lineage>
        <taxon>Eukaryota</taxon>
        <taxon>Fungi</taxon>
        <taxon>Dikarya</taxon>
        <taxon>Basidiomycota</taxon>
        <taxon>Agaricomycotina</taxon>
        <taxon>Agaricomycetes</taxon>
        <taxon>Thelephorales</taxon>
        <taxon>Thelephoraceae</taxon>
        <taxon>Thelephora</taxon>
    </lineage>
</organism>
<dbReference type="EMBL" id="WIUZ02000004">
    <property type="protein sequence ID" value="KAF9787805.1"/>
    <property type="molecule type" value="Genomic_DNA"/>
</dbReference>
<evidence type="ECO:0000256" key="1">
    <source>
        <dbReference type="SAM" id="Phobius"/>
    </source>
</evidence>
<feature type="transmembrane region" description="Helical" evidence="1">
    <location>
        <begin position="236"/>
        <end position="256"/>
    </location>
</feature>
<evidence type="ECO:0000313" key="3">
    <source>
        <dbReference type="Proteomes" id="UP000736335"/>
    </source>
</evidence>
<evidence type="ECO:0000313" key="2">
    <source>
        <dbReference type="EMBL" id="KAF9787805.1"/>
    </source>
</evidence>
<accession>A0A9P6L998</accession>
<keyword evidence="1" id="KW-0472">Membrane</keyword>
<reference evidence="2" key="2">
    <citation type="submission" date="2020-11" db="EMBL/GenBank/DDBJ databases">
        <authorList>
            <consortium name="DOE Joint Genome Institute"/>
            <person name="Kuo A."/>
            <person name="Miyauchi S."/>
            <person name="Kiss E."/>
            <person name="Drula E."/>
            <person name="Kohler A."/>
            <person name="Sanchez-Garcia M."/>
            <person name="Andreopoulos B."/>
            <person name="Barry K.W."/>
            <person name="Bonito G."/>
            <person name="Buee M."/>
            <person name="Carver A."/>
            <person name="Chen C."/>
            <person name="Cichocki N."/>
            <person name="Clum A."/>
            <person name="Culley D."/>
            <person name="Crous P.W."/>
            <person name="Fauchery L."/>
            <person name="Girlanda M."/>
            <person name="Hayes R."/>
            <person name="Keri Z."/>
            <person name="Labutti K."/>
            <person name="Lipzen A."/>
            <person name="Lombard V."/>
            <person name="Magnuson J."/>
            <person name="Maillard F."/>
            <person name="Morin E."/>
            <person name="Murat C."/>
            <person name="Nolan M."/>
            <person name="Ohm R."/>
            <person name="Pangilinan J."/>
            <person name="Pereira M."/>
            <person name="Perotto S."/>
            <person name="Peter M."/>
            <person name="Riley R."/>
            <person name="Sitrit Y."/>
            <person name="Stielow B."/>
            <person name="Szollosi G."/>
            <person name="Zifcakova L."/>
            <person name="Stursova M."/>
            <person name="Spatafora J.W."/>
            <person name="Tedersoo L."/>
            <person name="Vaario L.-M."/>
            <person name="Yamada A."/>
            <person name="Yan M."/>
            <person name="Wang P."/>
            <person name="Xu J."/>
            <person name="Bruns T."/>
            <person name="Baldrian P."/>
            <person name="Vilgalys R."/>
            <person name="Henrissat B."/>
            <person name="Grigoriev I.V."/>
            <person name="Hibbett D."/>
            <person name="Nagy L.G."/>
            <person name="Martin F.M."/>
        </authorList>
    </citation>
    <scope>NUCLEOTIDE SEQUENCE</scope>
    <source>
        <strain evidence="2">UH-Tt-Lm1</strain>
    </source>
</reference>
<keyword evidence="1" id="KW-1133">Transmembrane helix</keyword>
<keyword evidence="3" id="KW-1185">Reference proteome</keyword>
<comment type="caution">
    <text evidence="2">The sequence shown here is derived from an EMBL/GenBank/DDBJ whole genome shotgun (WGS) entry which is preliminary data.</text>
</comment>
<dbReference type="Proteomes" id="UP000736335">
    <property type="component" value="Unassembled WGS sequence"/>
</dbReference>
<feature type="transmembrane region" description="Helical" evidence="1">
    <location>
        <begin position="188"/>
        <end position="216"/>
    </location>
</feature>
<dbReference type="OrthoDB" id="10445739at2759"/>
<feature type="transmembrane region" description="Helical" evidence="1">
    <location>
        <begin position="115"/>
        <end position="138"/>
    </location>
</feature>
<protein>
    <submittedName>
        <fullName evidence="2">Uncharacterized protein</fullName>
    </submittedName>
</protein>